<dbReference type="RefSeq" id="WP_151865961.1">
    <property type="nucleotide sequence ID" value="NZ_WBZB01000025.1"/>
</dbReference>
<dbReference type="Proteomes" id="UP000465601">
    <property type="component" value="Unassembled WGS sequence"/>
</dbReference>
<proteinExistence type="predicted"/>
<protein>
    <recommendedName>
        <fullName evidence="3">Nucleotidyltransferase domain-containing protein</fullName>
    </recommendedName>
</protein>
<reference evidence="1 2" key="1">
    <citation type="submission" date="2019-10" db="EMBL/GenBank/DDBJ databases">
        <title>Alkaliphilus serpentinus sp. nov. and Alkaliphilus pronyensis sp. nov., two novel anaerobic alkaliphilic species isolated from the serpentinized-hosted hydrothermal field of the Prony Bay (New Caledonia).</title>
        <authorList>
            <person name="Postec A."/>
        </authorList>
    </citation>
    <scope>NUCLEOTIDE SEQUENCE [LARGE SCALE GENOMIC DNA]</scope>
    <source>
        <strain evidence="1 2">LacT</strain>
    </source>
</reference>
<sequence length="285" mass="33447">MDSIEIKQRNIILNKKDILEKLDYEEEDIIFLGGSLIEGSINKLSNGMGNKLSDIDVFILSNDIKKIQKSKLDYDKEYLKTQFKRLCSISLDIEIYSKQVILDLIEQLNNCDFNTNIRTFNLLNLPVGFDLNSFTSFIHRFLNGIPVYNEEVFYQISNFLKRDNYFKLMVRLAVNNVDVFYEDAIGNIQNHQYEVALVVARNILLETMKAYIFNKKTSLDRDKWIPLKLKNLGLYDEEVETQYKTFAKLYYEEKLDERNNIRLNVEKIINFSNEIIQKIGQDGGI</sequence>
<comment type="caution">
    <text evidence="1">The sequence shown here is derived from an EMBL/GenBank/DDBJ whole genome shotgun (WGS) entry which is preliminary data.</text>
</comment>
<keyword evidence="2" id="KW-1185">Reference proteome</keyword>
<evidence type="ECO:0000313" key="2">
    <source>
        <dbReference type="Proteomes" id="UP000465601"/>
    </source>
</evidence>
<evidence type="ECO:0008006" key="3">
    <source>
        <dbReference type="Google" id="ProtNLM"/>
    </source>
</evidence>
<dbReference type="OrthoDB" id="2861242at2"/>
<gene>
    <name evidence="1" type="ORF">F8153_08670</name>
</gene>
<name>A0A833M789_9FIRM</name>
<dbReference type="EMBL" id="WBZB01000025">
    <property type="protein sequence ID" value="KAB3529862.1"/>
    <property type="molecule type" value="Genomic_DNA"/>
</dbReference>
<evidence type="ECO:0000313" key="1">
    <source>
        <dbReference type="EMBL" id="KAB3529862.1"/>
    </source>
</evidence>
<organism evidence="1 2">
    <name type="scientific">Alkaliphilus serpentinus</name>
    <dbReference type="NCBI Taxonomy" id="1482731"/>
    <lineage>
        <taxon>Bacteria</taxon>
        <taxon>Bacillati</taxon>
        <taxon>Bacillota</taxon>
        <taxon>Clostridia</taxon>
        <taxon>Peptostreptococcales</taxon>
        <taxon>Natronincolaceae</taxon>
        <taxon>Alkaliphilus</taxon>
    </lineage>
</organism>
<accession>A0A833M789</accession>
<dbReference type="AlphaFoldDB" id="A0A833M789"/>